<name>A0A1V8SU41_9PEZI</name>
<comment type="caution">
    <text evidence="3">The sequence shown here is derived from an EMBL/GenBank/DDBJ whole genome shotgun (WGS) entry which is preliminary data.</text>
</comment>
<proteinExistence type="predicted"/>
<evidence type="ECO:0000256" key="1">
    <source>
        <dbReference type="SAM" id="MobiDB-lite"/>
    </source>
</evidence>
<protein>
    <recommendedName>
        <fullName evidence="2">PAS domain-containing protein</fullName>
    </recommendedName>
</protein>
<feature type="compositionally biased region" description="Low complexity" evidence="1">
    <location>
        <begin position="262"/>
        <end position="274"/>
    </location>
</feature>
<dbReference type="SMART" id="SM00091">
    <property type="entry name" value="PAS"/>
    <property type="match status" value="2"/>
</dbReference>
<dbReference type="STRING" id="1507870.A0A1V8SU41"/>
<dbReference type="Pfam" id="PF08447">
    <property type="entry name" value="PAS_3"/>
    <property type="match status" value="1"/>
</dbReference>
<dbReference type="Proteomes" id="UP000192596">
    <property type="component" value="Unassembled WGS sequence"/>
</dbReference>
<dbReference type="AlphaFoldDB" id="A0A1V8SU41"/>
<dbReference type="NCBIfam" id="TIGR00229">
    <property type="entry name" value="sensory_box"/>
    <property type="match status" value="1"/>
</dbReference>
<evidence type="ECO:0000313" key="3">
    <source>
        <dbReference type="EMBL" id="OQO02707.1"/>
    </source>
</evidence>
<feature type="domain" description="PAS" evidence="2">
    <location>
        <begin position="1"/>
        <end position="63"/>
    </location>
</feature>
<gene>
    <name evidence="3" type="ORF">B0A48_12236</name>
</gene>
<reference evidence="4" key="1">
    <citation type="submission" date="2017-03" db="EMBL/GenBank/DDBJ databases">
        <title>Genomes of endolithic fungi from Antarctica.</title>
        <authorList>
            <person name="Coleine C."/>
            <person name="Masonjones S."/>
            <person name="Stajich J.E."/>
        </authorList>
    </citation>
    <scope>NUCLEOTIDE SEQUENCE [LARGE SCALE GENOMIC DNA]</scope>
    <source>
        <strain evidence="4">CCFEE 5527</strain>
    </source>
</reference>
<keyword evidence="4" id="KW-1185">Reference proteome</keyword>
<evidence type="ECO:0000259" key="2">
    <source>
        <dbReference type="PROSITE" id="PS50112"/>
    </source>
</evidence>
<dbReference type="PROSITE" id="PS50112">
    <property type="entry name" value="PAS"/>
    <property type="match status" value="1"/>
</dbReference>
<dbReference type="OrthoDB" id="411251at2759"/>
<feature type="region of interest" description="Disordered" evidence="1">
    <location>
        <begin position="525"/>
        <end position="547"/>
    </location>
</feature>
<sequence>METTFISIHDLTPNARILYSSDSVIDILGYTPDEIVNHSAWDFFHKDELPYAKKFHERKVNMDNAAVLAYCSVKTKKGDWVGCECCFTIVYDVMIVCTSIYQRGGKAEGRALAAPIVRRMFANSPKDPRYHMLSHISAKFTQPSKAQIHEPRAALFLNRFTRTLTIMYATNGLEEIIGIPAEAMRGRSFYYCIAENCLQDAVKCLENAKGNDSIAYLRFWFRDPRIDDPAPDPIDDSDDEMTTEMSEDMSEGGVGLVRHDGSSAGSSHSNNSNAIDMDLDDSDEYRDPNSRTSSGDSTRASDTHEAIFGHARESDSSTSSAVPSPERQNAFPARATIDPIELEAVISCASDGLVVCLRRARPMIPHPAHRPSKPMYANGMFAAPWAAQPVLPPLEARPRAGFGTGFAPSLGPMGARHDSPQRAGGPESHDFMAAIRDQAIFAWALTGINGTLADVSLGQPVGSATPVDGFPVWASDARNRANAANAESNGSGKMEGSAGVSAERGWQTRLFGDPGLARVNVNGAGGGYGNGNGNGNGNGYGQGGYFR</sequence>
<dbReference type="InterPro" id="IPR035965">
    <property type="entry name" value="PAS-like_dom_sf"/>
</dbReference>
<dbReference type="InterPro" id="IPR000014">
    <property type="entry name" value="PAS"/>
</dbReference>
<feature type="compositionally biased region" description="Acidic residues" evidence="1">
    <location>
        <begin position="229"/>
        <end position="250"/>
    </location>
</feature>
<dbReference type="SUPFAM" id="SSF55785">
    <property type="entry name" value="PYP-like sensor domain (PAS domain)"/>
    <property type="match status" value="1"/>
</dbReference>
<feature type="region of interest" description="Disordered" evidence="1">
    <location>
        <begin position="481"/>
        <end position="500"/>
    </location>
</feature>
<accession>A0A1V8SU41</accession>
<evidence type="ECO:0000313" key="4">
    <source>
        <dbReference type="Proteomes" id="UP000192596"/>
    </source>
</evidence>
<feature type="region of interest" description="Disordered" evidence="1">
    <location>
        <begin position="227"/>
        <end position="302"/>
    </location>
</feature>
<dbReference type="EMBL" id="NAJO01000027">
    <property type="protein sequence ID" value="OQO02707.1"/>
    <property type="molecule type" value="Genomic_DNA"/>
</dbReference>
<dbReference type="InParanoid" id="A0A1V8SU41"/>
<dbReference type="Gene3D" id="3.30.450.20">
    <property type="entry name" value="PAS domain"/>
    <property type="match status" value="1"/>
</dbReference>
<dbReference type="CDD" id="cd00130">
    <property type="entry name" value="PAS"/>
    <property type="match status" value="1"/>
</dbReference>
<dbReference type="InterPro" id="IPR013655">
    <property type="entry name" value="PAS_fold_3"/>
</dbReference>
<organism evidence="3 4">
    <name type="scientific">Cryoendolithus antarcticus</name>
    <dbReference type="NCBI Taxonomy" id="1507870"/>
    <lineage>
        <taxon>Eukaryota</taxon>
        <taxon>Fungi</taxon>
        <taxon>Dikarya</taxon>
        <taxon>Ascomycota</taxon>
        <taxon>Pezizomycotina</taxon>
        <taxon>Dothideomycetes</taxon>
        <taxon>Dothideomycetidae</taxon>
        <taxon>Cladosporiales</taxon>
        <taxon>Cladosporiaceae</taxon>
        <taxon>Cryoendolithus</taxon>
    </lineage>
</organism>